<accession>A0A0A9EMN2</accession>
<proteinExistence type="predicted"/>
<organism evidence="1">
    <name type="scientific">Arundo donax</name>
    <name type="common">Giant reed</name>
    <name type="synonym">Donax arundinaceus</name>
    <dbReference type="NCBI Taxonomy" id="35708"/>
    <lineage>
        <taxon>Eukaryota</taxon>
        <taxon>Viridiplantae</taxon>
        <taxon>Streptophyta</taxon>
        <taxon>Embryophyta</taxon>
        <taxon>Tracheophyta</taxon>
        <taxon>Spermatophyta</taxon>
        <taxon>Magnoliopsida</taxon>
        <taxon>Liliopsida</taxon>
        <taxon>Poales</taxon>
        <taxon>Poaceae</taxon>
        <taxon>PACMAD clade</taxon>
        <taxon>Arundinoideae</taxon>
        <taxon>Arundineae</taxon>
        <taxon>Arundo</taxon>
    </lineage>
</organism>
<reference evidence="1" key="2">
    <citation type="journal article" date="2015" name="Data Brief">
        <title>Shoot transcriptome of the giant reed, Arundo donax.</title>
        <authorList>
            <person name="Barrero R.A."/>
            <person name="Guerrero F.D."/>
            <person name="Moolhuijzen P."/>
            <person name="Goolsby J.A."/>
            <person name="Tidwell J."/>
            <person name="Bellgard S.E."/>
            <person name="Bellgard M.I."/>
        </authorList>
    </citation>
    <scope>NUCLEOTIDE SEQUENCE</scope>
    <source>
        <tissue evidence="1">Shoot tissue taken approximately 20 cm above the soil surface</tissue>
    </source>
</reference>
<dbReference type="EMBL" id="GBRH01200588">
    <property type="protein sequence ID" value="JAD97307.1"/>
    <property type="molecule type" value="Transcribed_RNA"/>
</dbReference>
<reference evidence="1" key="1">
    <citation type="submission" date="2014-09" db="EMBL/GenBank/DDBJ databases">
        <authorList>
            <person name="Magalhaes I.L.F."/>
            <person name="Oliveira U."/>
            <person name="Santos F.R."/>
            <person name="Vidigal T.H.D.A."/>
            <person name="Brescovit A.D."/>
            <person name="Santos A.J."/>
        </authorList>
    </citation>
    <scope>NUCLEOTIDE SEQUENCE</scope>
    <source>
        <tissue evidence="1">Shoot tissue taken approximately 20 cm above the soil surface</tissue>
    </source>
</reference>
<protein>
    <submittedName>
        <fullName evidence="1">Uncharacterized protein</fullName>
    </submittedName>
</protein>
<evidence type="ECO:0000313" key="1">
    <source>
        <dbReference type="EMBL" id="JAD97307.1"/>
    </source>
</evidence>
<name>A0A0A9EMN2_ARUDO</name>
<sequence>MLWSRFGPSLSALCSEALCYICIISTQV</sequence>
<dbReference type="AlphaFoldDB" id="A0A0A9EMN2"/>